<evidence type="ECO:0008006" key="3">
    <source>
        <dbReference type="Google" id="ProtNLM"/>
    </source>
</evidence>
<keyword evidence="2" id="KW-1185">Reference proteome</keyword>
<comment type="caution">
    <text evidence="1">The sequence shown here is derived from an EMBL/GenBank/DDBJ whole genome shotgun (WGS) entry which is preliminary data.</text>
</comment>
<dbReference type="RefSeq" id="WP_283421076.1">
    <property type="nucleotide sequence ID" value="NZ_FXTZ01000002.1"/>
</dbReference>
<proteinExistence type="predicted"/>
<dbReference type="Proteomes" id="UP001157960">
    <property type="component" value="Unassembled WGS sequence"/>
</dbReference>
<protein>
    <recommendedName>
        <fullName evidence="3">Integrase catalytic domain-containing protein</fullName>
    </recommendedName>
</protein>
<dbReference type="EMBL" id="FXTZ01000002">
    <property type="protein sequence ID" value="SMP08884.1"/>
    <property type="molecule type" value="Genomic_DNA"/>
</dbReference>
<evidence type="ECO:0000313" key="1">
    <source>
        <dbReference type="EMBL" id="SMP08884.1"/>
    </source>
</evidence>
<evidence type="ECO:0000313" key="2">
    <source>
        <dbReference type="Proteomes" id="UP001157960"/>
    </source>
</evidence>
<reference evidence="1 2" key="1">
    <citation type="submission" date="2017-05" db="EMBL/GenBank/DDBJ databases">
        <authorList>
            <person name="Varghese N."/>
            <person name="Submissions S."/>
        </authorList>
    </citation>
    <scope>NUCLEOTIDE SEQUENCE [LARGE SCALE GENOMIC DNA]</scope>
    <source>
        <strain evidence="1 2">DSM 28214</strain>
    </source>
</reference>
<accession>A0ABY1NG44</accession>
<name>A0ABY1NG44_9FLAO</name>
<sequence length="691" mass="79796">MPEIWDNTNAVAVTVAELVPEFWSSQNVLSMEISRNRKSRYGVKALQRGCRNRKLLINFDTLPLHIQEALGDPRKKEHNLQKWYRTEAQAVDFYSMFRRPDGSSLIPDEQSRYITNASVLRAVLHLRDAHLTERTKHGMSLKGLYAFLCDESNSFNSYLERKKMPLHNLPSHPTRFKETLKAFETDFKYNGKLYDYNYLSIVKDVEGKRKLNPVLVDERLLMVLNGLFANQKHKPTATEIYRNYDAFLSGYCEIYNEETGEIFQPKEFPKISESTVKRYLAKWENRAATYKMRSGDRQKYMALYKPHHQLERPTFAGSLISIDDRQPPFKDLSGKRVWFYNGLDVASGCITVFVYGKSKEGIIIEFYRQMIRNYTEWGFNLPHELEAESSLNSPFTKTFLQEGYLFDAVRIEANNARGKRIERDNGILRYGIEKKRAGWIARPTAKAESNQAGADNVPLIPYDEIVENAITDIFELNNSPYAEGSDLTRWEYFIQNQHPELKPIRWNAILPLLGYPTETSCNAGYIALQGKKRALAENGEIVLGSKLIEFLKQIEGKSIDVYWLDDNAGNVLKAVAFYKGRYICEVQEMPKYNRATIERTQECEKAREIQSSYVTSVEGFIRSQEKGLHKINIIHKPKTAPKNGFFIPGMHRSKSFIPDDPETLKTVTVPAEPETFTIPEAVTSWKNSFFR</sequence>
<organism evidence="1 2">
    <name type="scientific">Chryseobacterium profundimaris</name>
    <dbReference type="NCBI Taxonomy" id="1387275"/>
    <lineage>
        <taxon>Bacteria</taxon>
        <taxon>Pseudomonadati</taxon>
        <taxon>Bacteroidota</taxon>
        <taxon>Flavobacteriia</taxon>
        <taxon>Flavobacteriales</taxon>
        <taxon>Weeksellaceae</taxon>
        <taxon>Chryseobacterium group</taxon>
        <taxon>Chryseobacterium</taxon>
    </lineage>
</organism>
<gene>
    <name evidence="1" type="ORF">SAMN06264346_1027</name>
</gene>